<dbReference type="GO" id="GO:0006355">
    <property type="term" value="P:regulation of DNA-templated transcription"/>
    <property type="evidence" value="ECO:0007669"/>
    <property type="project" value="InterPro"/>
</dbReference>
<dbReference type="AlphaFoldDB" id="A0A2X2FC96"/>
<dbReference type="InterPro" id="IPR016032">
    <property type="entry name" value="Sig_transdc_resp-reg_C-effctor"/>
</dbReference>
<dbReference type="SMART" id="SM00421">
    <property type="entry name" value="HTH_LUXR"/>
    <property type="match status" value="1"/>
</dbReference>
<organism evidence="5 6">
    <name type="scientific">Pseudomonas luteola</name>
    <dbReference type="NCBI Taxonomy" id="47886"/>
    <lineage>
        <taxon>Bacteria</taxon>
        <taxon>Pseudomonadati</taxon>
        <taxon>Pseudomonadota</taxon>
        <taxon>Gammaproteobacteria</taxon>
        <taxon>Pseudomonadales</taxon>
        <taxon>Pseudomonadaceae</taxon>
        <taxon>Pseudomonas</taxon>
    </lineage>
</organism>
<dbReference type="Pfam" id="PF00196">
    <property type="entry name" value="GerE"/>
    <property type="match status" value="1"/>
</dbReference>
<evidence type="ECO:0000256" key="3">
    <source>
        <dbReference type="ARBA" id="ARBA00023163"/>
    </source>
</evidence>
<dbReference type="PANTHER" id="PTHR44688:SF16">
    <property type="entry name" value="DNA-BINDING TRANSCRIPTIONAL ACTIVATOR DEVR_DOSR"/>
    <property type="match status" value="1"/>
</dbReference>
<evidence type="ECO:0000256" key="1">
    <source>
        <dbReference type="ARBA" id="ARBA00023015"/>
    </source>
</evidence>
<accession>A0A2X2FC96</accession>
<proteinExistence type="predicted"/>
<evidence type="ECO:0000313" key="6">
    <source>
        <dbReference type="Proteomes" id="UP000250443"/>
    </source>
</evidence>
<dbReference type="PRINTS" id="PR00038">
    <property type="entry name" value="HTHLUXR"/>
</dbReference>
<evidence type="ECO:0000259" key="4">
    <source>
        <dbReference type="PROSITE" id="PS50043"/>
    </source>
</evidence>
<dbReference type="InterPro" id="IPR036388">
    <property type="entry name" value="WH-like_DNA-bd_sf"/>
</dbReference>
<dbReference type="SUPFAM" id="SSF46894">
    <property type="entry name" value="C-terminal effector domain of the bipartite response regulators"/>
    <property type="match status" value="1"/>
</dbReference>
<keyword evidence="3" id="KW-0804">Transcription</keyword>
<name>A0A2X2FC96_PSELU</name>
<dbReference type="PROSITE" id="PS50043">
    <property type="entry name" value="HTH_LUXR_2"/>
    <property type="match status" value="1"/>
</dbReference>
<dbReference type="RefSeq" id="WP_010799006.1">
    <property type="nucleotide sequence ID" value="NZ_CP069263.1"/>
</dbReference>
<keyword evidence="1" id="KW-0805">Transcription regulation</keyword>
<dbReference type="Proteomes" id="UP000250443">
    <property type="component" value="Unassembled WGS sequence"/>
</dbReference>
<sequence length="257" mass="29459">MGMELKDIAWHQSVGQLIDALDAPNFWIRLVRLLARYLPFDSWVALLFSAGRPIVLAESPTSDGGPDPLFQDYINGLYLLDPFYIASRERAHNGLVRLDDVAPECFEQTDYYRLYFRLNVVADEIQINCQIDADQTLCLSLGSRQRFKPDQIALLGLIQPWIMGLMRQRLRFEQGATTPSVPAWQHRLETTSQRSEMPLTSREMDVARLVLSGCSGKEIARKLDISVETVKVHRKHIYTKLNIKSQSELFAVFFQIN</sequence>
<gene>
    <name evidence="5" type="primary">nreC_3</name>
    <name evidence="5" type="ORF">NCTC11842_05422</name>
</gene>
<protein>
    <submittedName>
        <fullName evidence="5">Putative transcriptional regulator</fullName>
    </submittedName>
</protein>
<evidence type="ECO:0000313" key="5">
    <source>
        <dbReference type="EMBL" id="SPZ16390.1"/>
    </source>
</evidence>
<dbReference type="InterPro" id="IPR000792">
    <property type="entry name" value="Tscrpt_reg_LuxR_C"/>
</dbReference>
<dbReference type="Gene3D" id="1.10.10.10">
    <property type="entry name" value="Winged helix-like DNA-binding domain superfamily/Winged helix DNA-binding domain"/>
    <property type="match status" value="1"/>
</dbReference>
<feature type="domain" description="HTH luxR-type" evidence="4">
    <location>
        <begin position="192"/>
        <end position="257"/>
    </location>
</feature>
<reference evidence="5 6" key="1">
    <citation type="submission" date="2018-06" db="EMBL/GenBank/DDBJ databases">
        <authorList>
            <consortium name="Pathogen Informatics"/>
            <person name="Doyle S."/>
        </authorList>
    </citation>
    <scope>NUCLEOTIDE SEQUENCE [LARGE SCALE GENOMIC DNA]</scope>
    <source>
        <strain evidence="5 6">NCTC11842</strain>
    </source>
</reference>
<keyword evidence="2" id="KW-0238">DNA-binding</keyword>
<dbReference type="GO" id="GO:0003677">
    <property type="term" value="F:DNA binding"/>
    <property type="evidence" value="ECO:0007669"/>
    <property type="project" value="UniProtKB-KW"/>
</dbReference>
<dbReference type="PANTHER" id="PTHR44688">
    <property type="entry name" value="DNA-BINDING TRANSCRIPTIONAL ACTIVATOR DEVR_DOSR"/>
    <property type="match status" value="1"/>
</dbReference>
<dbReference type="CDD" id="cd06170">
    <property type="entry name" value="LuxR_C_like"/>
    <property type="match status" value="1"/>
</dbReference>
<dbReference type="EMBL" id="UAUF01000015">
    <property type="protein sequence ID" value="SPZ16390.1"/>
    <property type="molecule type" value="Genomic_DNA"/>
</dbReference>
<evidence type="ECO:0000256" key="2">
    <source>
        <dbReference type="ARBA" id="ARBA00023125"/>
    </source>
</evidence>